<dbReference type="InterPro" id="IPR051916">
    <property type="entry name" value="GPI-anchor_lipid_remodeler"/>
</dbReference>
<name>A0A917FM30_9GAMM</name>
<keyword evidence="2" id="KW-0255">Endonuclease</keyword>
<reference evidence="2" key="2">
    <citation type="submission" date="2020-09" db="EMBL/GenBank/DDBJ databases">
        <authorList>
            <person name="Sun Q."/>
            <person name="Zhou Y."/>
        </authorList>
    </citation>
    <scope>NUCLEOTIDE SEQUENCE</scope>
    <source>
        <strain evidence="2">CGMCC 1.12726</strain>
    </source>
</reference>
<dbReference type="AlphaFoldDB" id="A0A917FM30"/>
<evidence type="ECO:0000259" key="1">
    <source>
        <dbReference type="Pfam" id="PF03372"/>
    </source>
</evidence>
<evidence type="ECO:0000313" key="3">
    <source>
        <dbReference type="Proteomes" id="UP000632858"/>
    </source>
</evidence>
<dbReference type="GO" id="GO:0016020">
    <property type="term" value="C:membrane"/>
    <property type="evidence" value="ECO:0007669"/>
    <property type="project" value="GOC"/>
</dbReference>
<evidence type="ECO:0000313" key="2">
    <source>
        <dbReference type="EMBL" id="GGF89023.1"/>
    </source>
</evidence>
<keyword evidence="2" id="KW-0378">Hydrolase</keyword>
<dbReference type="InterPro" id="IPR036691">
    <property type="entry name" value="Endo/exonu/phosph_ase_sf"/>
</dbReference>
<sequence length="259" mass="28025">MNAQPLKLLSSNIQAGSVTRAYSEYVTRSWSHILPNGKRGNLDALAQTYQAFDLVGLQECDPGSLRSGFSNQSDYLADKANFPYSSHQATRRISRFAGSGNALLSRSAPRRIEHFVLPGRIPGRGVLLAEFGEGEASWHIAVTHLSLGAAARRVQIAYLAELLSDKPRLVLMGDFNCDLLAPEMSRLFQFTALDVPTLSLPTFPSWDAKRPIDHILVGGMASGNYRTYPAAGSDHLAIGLELTPPGVSPANIPSTRPPA</sequence>
<dbReference type="GO" id="GO:0006506">
    <property type="term" value="P:GPI anchor biosynthetic process"/>
    <property type="evidence" value="ECO:0007669"/>
    <property type="project" value="TreeGrafter"/>
</dbReference>
<comment type="caution">
    <text evidence="2">The sequence shown here is derived from an EMBL/GenBank/DDBJ whole genome shotgun (WGS) entry which is preliminary data.</text>
</comment>
<organism evidence="2 3">
    <name type="scientific">Arenimonas maotaiensis</name>
    <dbReference type="NCBI Taxonomy" id="1446479"/>
    <lineage>
        <taxon>Bacteria</taxon>
        <taxon>Pseudomonadati</taxon>
        <taxon>Pseudomonadota</taxon>
        <taxon>Gammaproteobacteria</taxon>
        <taxon>Lysobacterales</taxon>
        <taxon>Lysobacteraceae</taxon>
        <taxon>Arenimonas</taxon>
    </lineage>
</organism>
<dbReference type="Gene3D" id="3.60.10.10">
    <property type="entry name" value="Endonuclease/exonuclease/phosphatase"/>
    <property type="match status" value="1"/>
</dbReference>
<proteinExistence type="predicted"/>
<protein>
    <submittedName>
        <fullName evidence="2">Endonuclease</fullName>
    </submittedName>
</protein>
<dbReference type="Proteomes" id="UP000632858">
    <property type="component" value="Unassembled WGS sequence"/>
</dbReference>
<dbReference type="InterPro" id="IPR005135">
    <property type="entry name" value="Endo/exonuclease/phosphatase"/>
</dbReference>
<dbReference type="GO" id="GO:0004519">
    <property type="term" value="F:endonuclease activity"/>
    <property type="evidence" value="ECO:0007669"/>
    <property type="project" value="UniProtKB-KW"/>
</dbReference>
<dbReference type="PANTHER" id="PTHR14859">
    <property type="entry name" value="CALCOFLUOR WHITE HYPERSENSITIVE PROTEIN PRECURSOR"/>
    <property type="match status" value="1"/>
</dbReference>
<dbReference type="RefSeq" id="WP_188448176.1">
    <property type="nucleotide sequence ID" value="NZ_BMFO01000002.1"/>
</dbReference>
<dbReference type="EMBL" id="BMFO01000002">
    <property type="protein sequence ID" value="GGF89023.1"/>
    <property type="molecule type" value="Genomic_DNA"/>
</dbReference>
<feature type="domain" description="Endonuclease/exonuclease/phosphatase" evidence="1">
    <location>
        <begin position="40"/>
        <end position="235"/>
    </location>
</feature>
<dbReference type="Pfam" id="PF03372">
    <property type="entry name" value="Exo_endo_phos"/>
    <property type="match status" value="1"/>
</dbReference>
<accession>A0A917FM30</accession>
<keyword evidence="2" id="KW-0540">Nuclease</keyword>
<gene>
    <name evidence="2" type="ORF">GCM10010960_08640</name>
</gene>
<dbReference type="SUPFAM" id="SSF56219">
    <property type="entry name" value="DNase I-like"/>
    <property type="match status" value="1"/>
</dbReference>
<keyword evidence="3" id="KW-1185">Reference proteome</keyword>
<dbReference type="PANTHER" id="PTHR14859:SF15">
    <property type="entry name" value="ENDONUCLEASE_EXONUCLEASE_PHOSPHATASE DOMAIN-CONTAINING PROTEIN"/>
    <property type="match status" value="1"/>
</dbReference>
<reference evidence="2" key="1">
    <citation type="journal article" date="2014" name="Int. J. Syst. Evol. Microbiol.">
        <title>Complete genome sequence of Corynebacterium casei LMG S-19264T (=DSM 44701T), isolated from a smear-ripened cheese.</title>
        <authorList>
            <consortium name="US DOE Joint Genome Institute (JGI-PGF)"/>
            <person name="Walter F."/>
            <person name="Albersmeier A."/>
            <person name="Kalinowski J."/>
            <person name="Ruckert C."/>
        </authorList>
    </citation>
    <scope>NUCLEOTIDE SEQUENCE</scope>
    <source>
        <strain evidence="2">CGMCC 1.12726</strain>
    </source>
</reference>